<sequence>MSVDQPPSGGALPASPLSETPPPEQPAPARSFKDTVTQGSAWNEPSINADFAIKAGEGRTIGYRALNSRLTRLWQLGNGLKLIDLEHNYYMVKFYSSNDYMCVLTGGPWMVLGLYLLVERWRPNFHPCTHRVSSVVAWVRIPRLPAEHYHVGVLKVVCDQIRRTVRIDIPTKQTDRAQFARIAVELDSNKALEYWICFEGIWYHIEYEDLPHICFECGMAGHNMSTCSSRADINTTAEGSLNQSVNMLPGQEG</sequence>
<dbReference type="InterPro" id="IPR025836">
    <property type="entry name" value="Zn_knuckle_CX2CX4HX4C"/>
</dbReference>
<organism evidence="4 5">
    <name type="scientific">Turnera subulata</name>
    <dbReference type="NCBI Taxonomy" id="218843"/>
    <lineage>
        <taxon>Eukaryota</taxon>
        <taxon>Viridiplantae</taxon>
        <taxon>Streptophyta</taxon>
        <taxon>Embryophyta</taxon>
        <taxon>Tracheophyta</taxon>
        <taxon>Spermatophyta</taxon>
        <taxon>Magnoliopsida</taxon>
        <taxon>eudicotyledons</taxon>
        <taxon>Gunneridae</taxon>
        <taxon>Pentapetalae</taxon>
        <taxon>rosids</taxon>
        <taxon>fabids</taxon>
        <taxon>Malpighiales</taxon>
        <taxon>Passifloraceae</taxon>
        <taxon>Turnera</taxon>
    </lineage>
</organism>
<feature type="domain" description="CCHC-type" evidence="3">
    <location>
        <begin position="214"/>
        <end position="227"/>
    </location>
</feature>
<keyword evidence="1" id="KW-0862">Zinc</keyword>
<dbReference type="Proteomes" id="UP001141552">
    <property type="component" value="Unassembled WGS sequence"/>
</dbReference>
<dbReference type="InterPro" id="IPR040256">
    <property type="entry name" value="At4g02000-like"/>
</dbReference>
<keyword evidence="1" id="KW-0479">Metal-binding</keyword>
<dbReference type="GO" id="GO:0008270">
    <property type="term" value="F:zinc ion binding"/>
    <property type="evidence" value="ECO:0007669"/>
    <property type="project" value="UniProtKB-KW"/>
</dbReference>
<keyword evidence="1" id="KW-0863">Zinc-finger</keyword>
<comment type="caution">
    <text evidence="4">The sequence shown here is derived from an EMBL/GenBank/DDBJ whole genome shotgun (WGS) entry which is preliminary data.</text>
</comment>
<dbReference type="PANTHER" id="PTHR31286:SF99">
    <property type="entry name" value="DUF4283 DOMAIN-CONTAINING PROTEIN"/>
    <property type="match status" value="1"/>
</dbReference>
<dbReference type="Pfam" id="PF14111">
    <property type="entry name" value="DUF4283"/>
    <property type="match status" value="1"/>
</dbReference>
<dbReference type="Pfam" id="PF14392">
    <property type="entry name" value="zf-CCHC_4"/>
    <property type="match status" value="1"/>
</dbReference>
<evidence type="ECO:0000313" key="5">
    <source>
        <dbReference type="Proteomes" id="UP001141552"/>
    </source>
</evidence>
<evidence type="ECO:0000259" key="3">
    <source>
        <dbReference type="PROSITE" id="PS50158"/>
    </source>
</evidence>
<dbReference type="InterPro" id="IPR001878">
    <property type="entry name" value="Znf_CCHC"/>
</dbReference>
<dbReference type="OrthoDB" id="1001881at2759"/>
<keyword evidence="5" id="KW-1185">Reference proteome</keyword>
<dbReference type="AlphaFoldDB" id="A0A9Q0GAL9"/>
<name>A0A9Q0GAL9_9ROSI</name>
<dbReference type="PANTHER" id="PTHR31286">
    <property type="entry name" value="GLYCINE-RICH CELL WALL STRUCTURAL PROTEIN 1.8-LIKE"/>
    <property type="match status" value="1"/>
</dbReference>
<dbReference type="GO" id="GO:0003676">
    <property type="term" value="F:nucleic acid binding"/>
    <property type="evidence" value="ECO:0007669"/>
    <property type="project" value="InterPro"/>
</dbReference>
<proteinExistence type="predicted"/>
<feature type="region of interest" description="Disordered" evidence="2">
    <location>
        <begin position="1"/>
        <end position="33"/>
    </location>
</feature>
<dbReference type="InterPro" id="IPR025558">
    <property type="entry name" value="DUF4283"/>
</dbReference>
<gene>
    <name evidence="4" type="ORF">Tsubulata_033876</name>
</gene>
<dbReference type="EMBL" id="JAKUCV010001748">
    <property type="protein sequence ID" value="KAJ4845199.1"/>
    <property type="molecule type" value="Genomic_DNA"/>
</dbReference>
<evidence type="ECO:0000313" key="4">
    <source>
        <dbReference type="EMBL" id="KAJ4845199.1"/>
    </source>
</evidence>
<accession>A0A9Q0GAL9</accession>
<protein>
    <recommendedName>
        <fullName evidence="3">CCHC-type domain-containing protein</fullName>
    </recommendedName>
</protein>
<evidence type="ECO:0000256" key="2">
    <source>
        <dbReference type="SAM" id="MobiDB-lite"/>
    </source>
</evidence>
<reference evidence="4" key="2">
    <citation type="journal article" date="2023" name="Plants (Basel)">
        <title>Annotation of the Turnera subulata (Passifloraceae) Draft Genome Reveals the S-Locus Evolved after the Divergence of Turneroideae from Passifloroideae in a Stepwise Manner.</title>
        <authorList>
            <person name="Henning P.M."/>
            <person name="Roalson E.H."/>
            <person name="Mir W."/>
            <person name="McCubbin A.G."/>
            <person name="Shore J.S."/>
        </authorList>
    </citation>
    <scope>NUCLEOTIDE SEQUENCE</scope>
    <source>
        <strain evidence="4">F60SS</strain>
    </source>
</reference>
<evidence type="ECO:0000256" key="1">
    <source>
        <dbReference type="PROSITE-ProRule" id="PRU00047"/>
    </source>
</evidence>
<reference evidence="4" key="1">
    <citation type="submission" date="2022-02" db="EMBL/GenBank/DDBJ databases">
        <authorList>
            <person name="Henning P.M."/>
            <person name="McCubbin A.G."/>
            <person name="Shore J.S."/>
        </authorList>
    </citation>
    <scope>NUCLEOTIDE SEQUENCE</scope>
    <source>
        <strain evidence="4">F60SS</strain>
        <tissue evidence="4">Leaves</tissue>
    </source>
</reference>
<dbReference type="PROSITE" id="PS50158">
    <property type="entry name" value="ZF_CCHC"/>
    <property type="match status" value="1"/>
</dbReference>